<organism evidence="9 10">
    <name type="scientific">[Myrmecia] bisecta</name>
    <dbReference type="NCBI Taxonomy" id="41462"/>
    <lineage>
        <taxon>Eukaryota</taxon>
        <taxon>Viridiplantae</taxon>
        <taxon>Chlorophyta</taxon>
        <taxon>core chlorophytes</taxon>
        <taxon>Trebouxiophyceae</taxon>
        <taxon>Trebouxiales</taxon>
        <taxon>Trebouxiaceae</taxon>
        <taxon>Myrmecia</taxon>
    </lineage>
</organism>
<keyword evidence="4 8" id="KW-1133">Transmembrane helix</keyword>
<feature type="region of interest" description="Disordered" evidence="7">
    <location>
        <begin position="1"/>
        <end position="26"/>
    </location>
</feature>
<dbReference type="GO" id="GO:0006629">
    <property type="term" value="P:lipid metabolic process"/>
    <property type="evidence" value="ECO:0007669"/>
    <property type="project" value="UniProtKB-KW"/>
</dbReference>
<dbReference type="Pfam" id="PF06775">
    <property type="entry name" value="Seipin"/>
    <property type="match status" value="1"/>
</dbReference>
<comment type="caution">
    <text evidence="9">The sequence shown here is derived from an EMBL/GenBank/DDBJ whole genome shotgun (WGS) entry which is preliminary data.</text>
</comment>
<evidence type="ECO:0000256" key="2">
    <source>
        <dbReference type="ARBA" id="ARBA00022692"/>
    </source>
</evidence>
<dbReference type="GO" id="GO:0005789">
    <property type="term" value="C:endoplasmic reticulum membrane"/>
    <property type="evidence" value="ECO:0007669"/>
    <property type="project" value="UniProtKB-SubCell"/>
</dbReference>
<keyword evidence="10" id="KW-1185">Reference proteome</keyword>
<accession>A0AAW1P6H9</accession>
<evidence type="ECO:0000256" key="8">
    <source>
        <dbReference type="SAM" id="Phobius"/>
    </source>
</evidence>
<dbReference type="GO" id="GO:0140042">
    <property type="term" value="P:lipid droplet formation"/>
    <property type="evidence" value="ECO:0007669"/>
    <property type="project" value="UniProtKB-ARBA"/>
</dbReference>
<evidence type="ECO:0000256" key="3">
    <source>
        <dbReference type="ARBA" id="ARBA00022824"/>
    </source>
</evidence>
<evidence type="ECO:0000256" key="5">
    <source>
        <dbReference type="ARBA" id="ARBA00023098"/>
    </source>
</evidence>
<evidence type="ECO:0000256" key="7">
    <source>
        <dbReference type="SAM" id="MobiDB-lite"/>
    </source>
</evidence>
<dbReference type="InterPro" id="IPR009617">
    <property type="entry name" value="Seipin"/>
</dbReference>
<evidence type="ECO:0000256" key="1">
    <source>
        <dbReference type="ARBA" id="ARBA00004477"/>
    </source>
</evidence>
<evidence type="ECO:0000256" key="6">
    <source>
        <dbReference type="ARBA" id="ARBA00023136"/>
    </source>
</evidence>
<evidence type="ECO:0008006" key="11">
    <source>
        <dbReference type="Google" id="ProtNLM"/>
    </source>
</evidence>
<keyword evidence="2 8" id="KW-0812">Transmembrane</keyword>
<dbReference type="CDD" id="cd23995">
    <property type="entry name" value="Seipin_BSCL2_like"/>
    <property type="match status" value="1"/>
</dbReference>
<dbReference type="AlphaFoldDB" id="A0AAW1P6H9"/>
<dbReference type="PANTHER" id="PTHR21212:SF0">
    <property type="entry name" value="SEIPIN"/>
    <property type="match status" value="1"/>
</dbReference>
<keyword evidence="6 8" id="KW-0472">Membrane</keyword>
<feature type="compositionally biased region" description="Low complexity" evidence="7">
    <location>
        <begin position="15"/>
        <end position="26"/>
    </location>
</feature>
<proteinExistence type="predicted"/>
<evidence type="ECO:0000313" key="10">
    <source>
        <dbReference type="Proteomes" id="UP001489004"/>
    </source>
</evidence>
<comment type="subcellular location">
    <subcellularLocation>
        <location evidence="1">Endoplasmic reticulum membrane</location>
        <topology evidence="1">Multi-pass membrane protein</topology>
    </subcellularLocation>
</comment>
<dbReference type="EMBL" id="JALJOR010000013">
    <property type="protein sequence ID" value="KAK9806951.1"/>
    <property type="molecule type" value="Genomic_DNA"/>
</dbReference>
<dbReference type="Proteomes" id="UP001489004">
    <property type="component" value="Unassembled WGS sequence"/>
</dbReference>
<evidence type="ECO:0000313" key="9">
    <source>
        <dbReference type="EMBL" id="KAK9806951.1"/>
    </source>
</evidence>
<protein>
    <recommendedName>
        <fullName evidence="11">Seipin</fullName>
    </recommendedName>
</protein>
<feature type="transmembrane region" description="Helical" evidence="8">
    <location>
        <begin position="46"/>
        <end position="71"/>
    </location>
</feature>
<keyword evidence="5" id="KW-0443">Lipid metabolism</keyword>
<evidence type="ECO:0000256" key="4">
    <source>
        <dbReference type="ARBA" id="ARBA00022989"/>
    </source>
</evidence>
<feature type="region of interest" description="Disordered" evidence="7">
    <location>
        <begin position="373"/>
        <end position="405"/>
    </location>
</feature>
<feature type="transmembrane region" description="Helical" evidence="8">
    <location>
        <begin position="260"/>
        <end position="289"/>
    </location>
</feature>
<sequence>MSVAFDSYQQSTGNPLQSAPSRSSSPQQTLLRAPALLQWLGLARGLLLLVASGLCAAVAVVGLAVLVFIVLSRSAAPAATLVSRSLYFDFTLPHAEATAFLLPDEAYVASKSVAGAARFLKPGQHFDVWVELVVPDSFDEERTEVFQVKAELLSADGRLAVSASRPGLVKYRSPVIRQLRALLLAPLVLMGLAEEQQDLQLPLLTNYAEKPDIPFAVFRATLHARAGGGRLPQLYDARVHVRLRLGLLRRLLYMVRPGNMLMLLLMSVALAFVGAGGSACIVLLMLWLYTVRSPGRMQPGTSTAPASDDELLSSEPGLSDVDSALLADSEAGSEEAGRDSLETCIEPWADTLLSSWDPVSSIRDTSVCSEPYHDSLQDHLTSKPLSGSQMQRRRPMPRLPTTSLS</sequence>
<gene>
    <name evidence="9" type="ORF">WJX72_008481</name>
</gene>
<dbReference type="PANTHER" id="PTHR21212">
    <property type="entry name" value="BERNARDINELLI-SEIP CONGENITAL LIPODYSTROPHY 2 HOMOLOG BSCL2 PROTEIN"/>
    <property type="match status" value="1"/>
</dbReference>
<reference evidence="9 10" key="1">
    <citation type="journal article" date="2024" name="Nat. Commun.">
        <title>Phylogenomics reveals the evolutionary origins of lichenization in chlorophyte algae.</title>
        <authorList>
            <person name="Puginier C."/>
            <person name="Libourel C."/>
            <person name="Otte J."/>
            <person name="Skaloud P."/>
            <person name="Haon M."/>
            <person name="Grisel S."/>
            <person name="Petersen M."/>
            <person name="Berrin J.G."/>
            <person name="Delaux P.M."/>
            <person name="Dal Grande F."/>
            <person name="Keller J."/>
        </authorList>
    </citation>
    <scope>NUCLEOTIDE SEQUENCE [LARGE SCALE GENOMIC DNA]</scope>
    <source>
        <strain evidence="9 10">SAG 2043</strain>
    </source>
</reference>
<keyword evidence="3" id="KW-0256">Endoplasmic reticulum</keyword>
<name>A0AAW1P6H9_9CHLO</name>